<feature type="transmembrane region" description="Helical" evidence="5">
    <location>
        <begin position="193"/>
        <end position="212"/>
    </location>
</feature>
<dbReference type="Proteomes" id="UP000887574">
    <property type="component" value="Unplaced"/>
</dbReference>
<feature type="transmembrane region" description="Helical" evidence="5">
    <location>
        <begin position="20"/>
        <end position="41"/>
    </location>
</feature>
<evidence type="ECO:0000256" key="4">
    <source>
        <dbReference type="ARBA" id="ARBA00023136"/>
    </source>
</evidence>
<dbReference type="AlphaFoldDB" id="A0A915EEM5"/>
<reference evidence="7" key="1">
    <citation type="submission" date="2022-11" db="UniProtKB">
        <authorList>
            <consortium name="WormBaseParasite"/>
        </authorList>
    </citation>
    <scope>IDENTIFICATION</scope>
</reference>
<dbReference type="PANTHER" id="PTHR31357:SF18">
    <property type="entry name" value="SERPENTINE RECEPTOR, CLASS T"/>
    <property type="match status" value="1"/>
</dbReference>
<feature type="transmembrane region" description="Helical" evidence="5">
    <location>
        <begin position="147"/>
        <end position="166"/>
    </location>
</feature>
<accession>A0A915EEM5</accession>
<name>A0A915EEM5_9BILA</name>
<feature type="transmembrane region" description="Helical" evidence="5">
    <location>
        <begin position="106"/>
        <end position="126"/>
    </location>
</feature>
<dbReference type="GO" id="GO:0016020">
    <property type="term" value="C:membrane"/>
    <property type="evidence" value="ECO:0007669"/>
    <property type="project" value="UniProtKB-SubCell"/>
</dbReference>
<evidence type="ECO:0000313" key="7">
    <source>
        <dbReference type="WBParaSite" id="jg5860"/>
    </source>
</evidence>
<evidence type="ECO:0000313" key="6">
    <source>
        <dbReference type="Proteomes" id="UP000887574"/>
    </source>
</evidence>
<protein>
    <submittedName>
        <fullName evidence="7">Gustatory receptor</fullName>
    </submittedName>
</protein>
<feature type="transmembrane region" description="Helical" evidence="5">
    <location>
        <begin position="281"/>
        <end position="299"/>
    </location>
</feature>
<evidence type="ECO:0000256" key="1">
    <source>
        <dbReference type="ARBA" id="ARBA00004141"/>
    </source>
</evidence>
<comment type="subcellular location">
    <subcellularLocation>
        <location evidence="1">Membrane</location>
        <topology evidence="1">Multi-pass membrane protein</topology>
    </subcellularLocation>
</comment>
<dbReference type="Pfam" id="PF10292">
    <property type="entry name" value="7TM_GPCR_Srab"/>
    <property type="match status" value="1"/>
</dbReference>
<proteinExistence type="predicted"/>
<dbReference type="GO" id="GO:0004984">
    <property type="term" value="F:olfactory receptor activity"/>
    <property type="evidence" value="ECO:0007669"/>
    <property type="project" value="TreeGrafter"/>
</dbReference>
<dbReference type="PANTHER" id="PTHR31357">
    <property type="entry name" value="SERPENTINE RECEPTOR CLASS ALPHA-10"/>
    <property type="match status" value="1"/>
</dbReference>
<sequence length="346" mass="39413">MSSQDYQMACESGEPLKTYWPFHLAQNLQILLSAVSIVMVLRHFPLKKSKGRNLPTIHSNFTILLINGVLIYLIHAFFLLLAGVRMQIKHFFYPECSFTIVTWKCLVLRSPIFLTIVGISLLHLFLFLERCLATKYLKHYASHGAKFGIVACIAIWLASVCCNLYIVKDDDLFAYKAYCLQASALNFSKMMQMFYTLLAINVFTTIGDLVLLKVNHIQQTRRVFDYNLLKSYQIVENRAATKLMLKLSLVHSISFTSYLLATLTARYMFKNATLEVYVTSIEIVQLLICLNILSTLAIASHLKKSIKIRTDISITSISDQADAYFNQFACQLSAAEKVTKNFTSKM</sequence>
<dbReference type="InterPro" id="IPR051080">
    <property type="entry name" value="Nematode_rcpt-like_serp_alpha"/>
</dbReference>
<keyword evidence="2 5" id="KW-0812">Transmembrane</keyword>
<keyword evidence="4 5" id="KW-0472">Membrane</keyword>
<evidence type="ECO:0000256" key="3">
    <source>
        <dbReference type="ARBA" id="ARBA00022989"/>
    </source>
</evidence>
<feature type="transmembrane region" description="Helical" evidence="5">
    <location>
        <begin position="247"/>
        <end position="269"/>
    </location>
</feature>
<evidence type="ECO:0000256" key="2">
    <source>
        <dbReference type="ARBA" id="ARBA00022692"/>
    </source>
</evidence>
<dbReference type="WBParaSite" id="jg5860">
    <property type="protein sequence ID" value="jg5860"/>
    <property type="gene ID" value="jg5860"/>
</dbReference>
<keyword evidence="3 5" id="KW-1133">Transmembrane helix</keyword>
<dbReference type="InterPro" id="IPR019408">
    <property type="entry name" value="7TM_GPCR_serpentine_rcpt_Srab"/>
</dbReference>
<keyword evidence="6" id="KW-1185">Reference proteome</keyword>
<evidence type="ECO:0000256" key="5">
    <source>
        <dbReference type="SAM" id="Phobius"/>
    </source>
</evidence>
<feature type="transmembrane region" description="Helical" evidence="5">
    <location>
        <begin position="61"/>
        <end position="86"/>
    </location>
</feature>
<organism evidence="6 7">
    <name type="scientific">Ditylenchus dipsaci</name>
    <dbReference type="NCBI Taxonomy" id="166011"/>
    <lineage>
        <taxon>Eukaryota</taxon>
        <taxon>Metazoa</taxon>
        <taxon>Ecdysozoa</taxon>
        <taxon>Nematoda</taxon>
        <taxon>Chromadorea</taxon>
        <taxon>Rhabditida</taxon>
        <taxon>Tylenchina</taxon>
        <taxon>Tylenchomorpha</taxon>
        <taxon>Sphaerularioidea</taxon>
        <taxon>Anguinidae</taxon>
        <taxon>Anguininae</taxon>
        <taxon>Ditylenchus</taxon>
    </lineage>
</organism>